<evidence type="ECO:0000256" key="2">
    <source>
        <dbReference type="ARBA" id="ARBA00023054"/>
    </source>
</evidence>
<name>A0ABP9AWI9_9ACTN</name>
<feature type="chain" id="PRO_5045943275" description="Peptidoglycan-binding protein" evidence="4">
    <location>
        <begin position="20"/>
        <end position="400"/>
    </location>
</feature>
<evidence type="ECO:0000313" key="5">
    <source>
        <dbReference type="EMBL" id="GAA4786685.1"/>
    </source>
</evidence>
<keyword evidence="6" id="KW-1185">Reference proteome</keyword>
<comment type="caution">
    <text evidence="5">The sequence shown here is derived from an EMBL/GenBank/DDBJ whole genome shotgun (WGS) entry which is preliminary data.</text>
</comment>
<evidence type="ECO:0008006" key="7">
    <source>
        <dbReference type="Google" id="ProtNLM"/>
    </source>
</evidence>
<dbReference type="Proteomes" id="UP001501147">
    <property type="component" value="Unassembled WGS sequence"/>
</dbReference>
<reference evidence="6" key="1">
    <citation type="journal article" date="2019" name="Int. J. Syst. Evol. Microbiol.">
        <title>The Global Catalogue of Microorganisms (GCM) 10K type strain sequencing project: providing services to taxonomists for standard genome sequencing and annotation.</title>
        <authorList>
            <consortium name="The Broad Institute Genomics Platform"/>
            <consortium name="The Broad Institute Genome Sequencing Center for Infectious Disease"/>
            <person name="Wu L."/>
            <person name="Ma J."/>
        </authorList>
    </citation>
    <scope>NUCLEOTIDE SEQUENCE [LARGE SCALE GENOMIC DNA]</scope>
    <source>
        <strain evidence="6">JCM 18324</strain>
    </source>
</reference>
<evidence type="ECO:0000256" key="3">
    <source>
        <dbReference type="SAM" id="MobiDB-lite"/>
    </source>
</evidence>
<gene>
    <name evidence="5" type="ORF">GCM10023329_41930</name>
</gene>
<dbReference type="RefSeq" id="WP_345614972.1">
    <property type="nucleotide sequence ID" value="NZ_BAABJV010000012.1"/>
</dbReference>
<evidence type="ECO:0000256" key="4">
    <source>
        <dbReference type="SAM" id="SignalP"/>
    </source>
</evidence>
<organism evidence="5 6">
    <name type="scientific">Streptomyces sanyensis</name>
    <dbReference type="NCBI Taxonomy" id="568869"/>
    <lineage>
        <taxon>Bacteria</taxon>
        <taxon>Bacillati</taxon>
        <taxon>Actinomycetota</taxon>
        <taxon>Actinomycetes</taxon>
        <taxon>Kitasatosporales</taxon>
        <taxon>Streptomycetaceae</taxon>
        <taxon>Streptomyces</taxon>
    </lineage>
</organism>
<feature type="compositionally biased region" description="Low complexity" evidence="3">
    <location>
        <begin position="141"/>
        <end position="164"/>
    </location>
</feature>
<sequence>MAAAVVTALAGGGVGVLFASPGDVTRAEASDPADVRTVTVTRTDLSTAVTKSGTLNYGRSWTLKGPADGRVTLLPAAGALIGRGQQLYRVNDRPAMVFYGATPLFRRLDAAGIVGRDVRVLADNLQALGYDIGPQPAVGTLITLPPGAPTTAGTPSPAAPTGAADPKGGHDGSGQKDPAPPAASQDPTPVRKGDAVLTPSLIAALKRWQQSAGMAPTGVLDAGDVIVTTGPVRVGDVKAQPGDDAAGELLSLTGTEKVVTVPVTAQDSASFQKGQAVTVSLPDGATATGRISAVSTVIQSADSAEGVDAAPKRTVTVQVDDARKLDRIDAAPVQVQFTGQTKQGVLAVPVGALVALSEGGYAVQEPDGRLIKVTTGMFAKGLVEVSGSGLSAGLRVVTTS</sequence>
<dbReference type="PANTHER" id="PTHR32347">
    <property type="entry name" value="EFFLUX SYSTEM COMPONENT YKNX-RELATED"/>
    <property type="match status" value="1"/>
</dbReference>
<dbReference type="InterPro" id="IPR050465">
    <property type="entry name" value="UPF0194_transport"/>
</dbReference>
<keyword evidence="2" id="KW-0175">Coiled coil</keyword>
<accession>A0ABP9AWI9</accession>
<proteinExistence type="predicted"/>
<evidence type="ECO:0000256" key="1">
    <source>
        <dbReference type="ARBA" id="ARBA00004196"/>
    </source>
</evidence>
<comment type="subcellular location">
    <subcellularLocation>
        <location evidence="1">Cell envelope</location>
    </subcellularLocation>
</comment>
<feature type="region of interest" description="Disordered" evidence="3">
    <location>
        <begin position="141"/>
        <end position="193"/>
    </location>
</feature>
<keyword evidence="4" id="KW-0732">Signal</keyword>
<evidence type="ECO:0000313" key="6">
    <source>
        <dbReference type="Proteomes" id="UP001501147"/>
    </source>
</evidence>
<dbReference type="EMBL" id="BAABJV010000012">
    <property type="protein sequence ID" value="GAA4786685.1"/>
    <property type="molecule type" value="Genomic_DNA"/>
</dbReference>
<protein>
    <recommendedName>
        <fullName evidence="7">Peptidoglycan-binding protein</fullName>
    </recommendedName>
</protein>
<feature type="signal peptide" evidence="4">
    <location>
        <begin position="1"/>
        <end position="19"/>
    </location>
</feature>